<evidence type="ECO:0000313" key="1">
    <source>
        <dbReference type="EMBL" id="OSX66292.1"/>
    </source>
</evidence>
<name>A0A1X6NCS0_9APHY</name>
<reference evidence="1 2" key="1">
    <citation type="submission" date="2017-04" db="EMBL/GenBank/DDBJ databases">
        <title>Genome Sequence of the Model Brown-Rot Fungus Postia placenta SB12.</title>
        <authorList>
            <consortium name="DOE Joint Genome Institute"/>
            <person name="Gaskell J."/>
            <person name="Kersten P."/>
            <person name="Larrondo L.F."/>
            <person name="Canessa P."/>
            <person name="Martinez D."/>
            <person name="Hibbett D."/>
            <person name="Schmoll M."/>
            <person name="Kubicek C.P."/>
            <person name="Martinez A.T."/>
            <person name="Yadav J."/>
            <person name="Master E."/>
            <person name="Magnuson J.K."/>
            <person name="James T."/>
            <person name="Yaver D."/>
            <person name="Berka R."/>
            <person name="Labutti K."/>
            <person name="Lipzen A."/>
            <person name="Aerts A."/>
            <person name="Barry K."/>
            <person name="Henrissat B."/>
            <person name="Blanchette R."/>
            <person name="Grigoriev I."/>
            <person name="Cullen D."/>
        </authorList>
    </citation>
    <scope>NUCLEOTIDE SEQUENCE [LARGE SCALE GENOMIC DNA]</scope>
    <source>
        <strain evidence="1 2">MAD-698-R-SB12</strain>
    </source>
</reference>
<proteinExistence type="predicted"/>
<dbReference type="AlphaFoldDB" id="A0A1X6NCS0"/>
<keyword evidence="2" id="KW-1185">Reference proteome</keyword>
<dbReference type="Proteomes" id="UP000194127">
    <property type="component" value="Unassembled WGS sequence"/>
</dbReference>
<dbReference type="GeneID" id="36322352"/>
<gene>
    <name evidence="1" type="ORF">POSPLADRAFT_1038569</name>
</gene>
<organism evidence="1 2">
    <name type="scientific">Postia placenta MAD-698-R-SB12</name>
    <dbReference type="NCBI Taxonomy" id="670580"/>
    <lineage>
        <taxon>Eukaryota</taxon>
        <taxon>Fungi</taxon>
        <taxon>Dikarya</taxon>
        <taxon>Basidiomycota</taxon>
        <taxon>Agaricomycotina</taxon>
        <taxon>Agaricomycetes</taxon>
        <taxon>Polyporales</taxon>
        <taxon>Adustoporiaceae</taxon>
        <taxon>Rhodonia</taxon>
    </lineage>
</organism>
<protein>
    <submittedName>
        <fullName evidence="1">Uncharacterized protein</fullName>
    </submittedName>
</protein>
<evidence type="ECO:0000313" key="2">
    <source>
        <dbReference type="Proteomes" id="UP000194127"/>
    </source>
</evidence>
<dbReference type="RefSeq" id="XP_024343086.1">
    <property type="nucleotide sequence ID" value="XM_024477402.1"/>
</dbReference>
<sequence>MGNDSAAKPSFFAQSPAYQCGVGLTHILDAYLTHMQPDACSWQVSRTKIEGRSDTR</sequence>
<accession>A0A1X6NCS0</accession>
<dbReference type="EMBL" id="KZ110592">
    <property type="protein sequence ID" value="OSX66292.1"/>
    <property type="molecule type" value="Genomic_DNA"/>
</dbReference>